<gene>
    <name evidence="8" type="ORF">BDD16_002883</name>
</gene>
<protein>
    <submittedName>
        <fullName evidence="8">Iron complex transport system ATP-binding protein</fullName>
    </submittedName>
</protein>
<evidence type="ECO:0000256" key="3">
    <source>
        <dbReference type="ARBA" id="ARBA00022741"/>
    </source>
</evidence>
<comment type="function">
    <text evidence="6">Part of the ABC transporter complex HmuTUV involved in hemin import. Responsible for energy coupling to the transport system.</text>
</comment>
<accession>A0A7Y9U7K8</accession>
<keyword evidence="2" id="KW-1003">Cell membrane</keyword>
<dbReference type="GO" id="GO:0005524">
    <property type="term" value="F:ATP binding"/>
    <property type="evidence" value="ECO:0007669"/>
    <property type="project" value="UniProtKB-KW"/>
</dbReference>
<dbReference type="Gene3D" id="3.40.50.300">
    <property type="entry name" value="P-loop containing nucleotide triphosphate hydrolases"/>
    <property type="match status" value="1"/>
</dbReference>
<comment type="caution">
    <text evidence="8">The sequence shown here is derived from an EMBL/GenBank/DDBJ whole genome shotgun (WGS) entry which is preliminary data.</text>
</comment>
<dbReference type="InterPro" id="IPR003593">
    <property type="entry name" value="AAA+_ATPase"/>
</dbReference>
<evidence type="ECO:0000313" key="9">
    <source>
        <dbReference type="Proteomes" id="UP000518288"/>
    </source>
</evidence>
<dbReference type="InterPro" id="IPR027417">
    <property type="entry name" value="P-loop_NTPase"/>
</dbReference>
<reference evidence="8 9" key="1">
    <citation type="submission" date="2020-07" db="EMBL/GenBank/DDBJ databases">
        <title>Genomic Encyclopedia of Archaeal and Bacterial Type Strains, Phase II (KMG-II): from individual species to whole genera.</title>
        <authorList>
            <person name="Goeker M."/>
        </authorList>
    </citation>
    <scope>NUCLEOTIDE SEQUENCE [LARGE SCALE GENOMIC DNA]</scope>
    <source>
        <strain evidence="8 9">DSM 21226</strain>
    </source>
</reference>
<evidence type="ECO:0000313" key="8">
    <source>
        <dbReference type="EMBL" id="NYG33897.1"/>
    </source>
</evidence>
<dbReference type="EMBL" id="JACCFH010000001">
    <property type="protein sequence ID" value="NYG33897.1"/>
    <property type="molecule type" value="Genomic_DNA"/>
</dbReference>
<keyword evidence="4 8" id="KW-0067">ATP-binding</keyword>
<keyword evidence="1" id="KW-0813">Transport</keyword>
<proteinExistence type="predicted"/>
<evidence type="ECO:0000256" key="6">
    <source>
        <dbReference type="ARBA" id="ARBA00037066"/>
    </source>
</evidence>
<dbReference type="AlphaFoldDB" id="A0A7Y9U7K8"/>
<dbReference type="Pfam" id="PF00005">
    <property type="entry name" value="ABC_tran"/>
    <property type="match status" value="1"/>
</dbReference>
<keyword evidence="3" id="KW-0547">Nucleotide-binding</keyword>
<dbReference type="PROSITE" id="PS50893">
    <property type="entry name" value="ABC_TRANSPORTER_2"/>
    <property type="match status" value="1"/>
</dbReference>
<organism evidence="8 9">
    <name type="scientific">Sphaerotilus montanus</name>
    <dbReference type="NCBI Taxonomy" id="522889"/>
    <lineage>
        <taxon>Bacteria</taxon>
        <taxon>Pseudomonadati</taxon>
        <taxon>Pseudomonadota</taxon>
        <taxon>Betaproteobacteria</taxon>
        <taxon>Burkholderiales</taxon>
        <taxon>Sphaerotilaceae</taxon>
        <taxon>Sphaerotilus</taxon>
    </lineage>
</organism>
<dbReference type="InterPro" id="IPR003439">
    <property type="entry name" value="ABC_transporter-like_ATP-bd"/>
</dbReference>
<keyword evidence="2" id="KW-0472">Membrane</keyword>
<dbReference type="PROSITE" id="PS00211">
    <property type="entry name" value="ABC_TRANSPORTER_1"/>
    <property type="match status" value="1"/>
</dbReference>
<evidence type="ECO:0000259" key="7">
    <source>
        <dbReference type="PROSITE" id="PS50893"/>
    </source>
</evidence>
<evidence type="ECO:0000256" key="4">
    <source>
        <dbReference type="ARBA" id="ARBA00022840"/>
    </source>
</evidence>
<sequence>MIAARDVQVCLGARPILHGITLAFDRGWTAIVGPNGAGKSTLLRVLAGLQPLHAGEVTLAGRPLAAWSARDRARQLAWLAQQAESSGELTVRDVVHLGRLPQLGLFATPGPQDEAIVQQAMRDTECQAWQHRRLSELSGGERQRVFLARALAVQAPVLLLDEPTTHLDPPHQVALVRQMARLGRTQVVISVLHDLSLALAADRLVVLAAGAVRAVGGCDDPAVHAALVEVFGGAIRIERVGAQWVALPQLFQGFHGFQGTPP</sequence>
<evidence type="ECO:0000256" key="1">
    <source>
        <dbReference type="ARBA" id="ARBA00022448"/>
    </source>
</evidence>
<evidence type="ECO:0000256" key="2">
    <source>
        <dbReference type="ARBA" id="ARBA00022475"/>
    </source>
</evidence>
<dbReference type="PANTHER" id="PTHR42794:SF1">
    <property type="entry name" value="HEMIN IMPORT ATP-BINDING PROTEIN HMUV"/>
    <property type="match status" value="1"/>
</dbReference>
<keyword evidence="5" id="KW-1278">Translocase</keyword>
<dbReference type="Proteomes" id="UP000518288">
    <property type="component" value="Unassembled WGS sequence"/>
</dbReference>
<feature type="domain" description="ABC transporter" evidence="7">
    <location>
        <begin position="2"/>
        <end position="234"/>
    </location>
</feature>
<dbReference type="CDD" id="cd03214">
    <property type="entry name" value="ABC_Iron-Siderophores_B12_Hemin"/>
    <property type="match status" value="1"/>
</dbReference>
<dbReference type="RefSeq" id="WP_179634602.1">
    <property type="nucleotide sequence ID" value="NZ_JACCFH010000001.1"/>
</dbReference>
<dbReference type="SUPFAM" id="SSF52540">
    <property type="entry name" value="P-loop containing nucleoside triphosphate hydrolases"/>
    <property type="match status" value="1"/>
</dbReference>
<keyword evidence="9" id="KW-1185">Reference proteome</keyword>
<dbReference type="GO" id="GO:0016887">
    <property type="term" value="F:ATP hydrolysis activity"/>
    <property type="evidence" value="ECO:0007669"/>
    <property type="project" value="InterPro"/>
</dbReference>
<dbReference type="InterPro" id="IPR017871">
    <property type="entry name" value="ABC_transporter-like_CS"/>
</dbReference>
<name>A0A7Y9U7K8_9BURK</name>
<dbReference type="PANTHER" id="PTHR42794">
    <property type="entry name" value="HEMIN IMPORT ATP-BINDING PROTEIN HMUV"/>
    <property type="match status" value="1"/>
</dbReference>
<dbReference type="SMART" id="SM00382">
    <property type="entry name" value="AAA"/>
    <property type="match status" value="1"/>
</dbReference>
<evidence type="ECO:0000256" key="5">
    <source>
        <dbReference type="ARBA" id="ARBA00022967"/>
    </source>
</evidence>